<reference evidence="1" key="1">
    <citation type="submission" date="2021-06" db="EMBL/GenBank/DDBJ databases">
        <authorList>
            <person name="Kallberg Y."/>
            <person name="Tangrot J."/>
            <person name="Rosling A."/>
        </authorList>
    </citation>
    <scope>NUCLEOTIDE SEQUENCE</scope>
    <source>
        <strain evidence="1">MA461A</strain>
    </source>
</reference>
<sequence length="140" mass="16129">LKSSKINFKAIIKSDIASLEEKIKELEEAKGLQEELKEVENKIRGVIREHILNNKEEINNVLGGDILIKSITAKDNSDSSPDELDFSELRKKEEELGKQLEEKGVEDQTLEQIEDEIKKKERELLDLKKQLLNDEEIFKG</sequence>
<evidence type="ECO:0000313" key="1">
    <source>
        <dbReference type="EMBL" id="CAG8687895.1"/>
    </source>
</evidence>
<evidence type="ECO:0000313" key="2">
    <source>
        <dbReference type="Proteomes" id="UP000789920"/>
    </source>
</evidence>
<keyword evidence="2" id="KW-1185">Reference proteome</keyword>
<dbReference type="EMBL" id="CAJVQC010017751">
    <property type="protein sequence ID" value="CAG8687895.1"/>
    <property type="molecule type" value="Genomic_DNA"/>
</dbReference>
<name>A0ACA9P1J3_9GLOM</name>
<proteinExistence type="predicted"/>
<gene>
    <name evidence="1" type="ORF">RPERSI_LOCUS9389</name>
</gene>
<protein>
    <submittedName>
        <fullName evidence="1">21209_t:CDS:1</fullName>
    </submittedName>
</protein>
<dbReference type="Proteomes" id="UP000789920">
    <property type="component" value="Unassembled WGS sequence"/>
</dbReference>
<accession>A0ACA9P1J3</accession>
<organism evidence="1 2">
    <name type="scientific">Racocetra persica</name>
    <dbReference type="NCBI Taxonomy" id="160502"/>
    <lineage>
        <taxon>Eukaryota</taxon>
        <taxon>Fungi</taxon>
        <taxon>Fungi incertae sedis</taxon>
        <taxon>Mucoromycota</taxon>
        <taxon>Glomeromycotina</taxon>
        <taxon>Glomeromycetes</taxon>
        <taxon>Diversisporales</taxon>
        <taxon>Gigasporaceae</taxon>
        <taxon>Racocetra</taxon>
    </lineage>
</organism>
<feature type="non-terminal residue" evidence="1">
    <location>
        <position position="1"/>
    </location>
</feature>
<comment type="caution">
    <text evidence="1">The sequence shown here is derived from an EMBL/GenBank/DDBJ whole genome shotgun (WGS) entry which is preliminary data.</text>
</comment>